<dbReference type="GO" id="GO:0003677">
    <property type="term" value="F:DNA binding"/>
    <property type="evidence" value="ECO:0007669"/>
    <property type="project" value="UniProtKB-KW"/>
</dbReference>
<dbReference type="PANTHER" id="PTHR43133">
    <property type="entry name" value="RNA POLYMERASE ECF-TYPE SIGMA FACTO"/>
    <property type="match status" value="1"/>
</dbReference>
<dbReference type="InterPro" id="IPR014325">
    <property type="entry name" value="RNA_pol_sigma-E_actinobac"/>
</dbReference>
<dbReference type="GO" id="GO:0016987">
    <property type="term" value="F:sigma factor activity"/>
    <property type="evidence" value="ECO:0007669"/>
    <property type="project" value="UniProtKB-KW"/>
</dbReference>
<dbReference type="SUPFAM" id="SSF88659">
    <property type="entry name" value="Sigma3 and sigma4 domains of RNA polymerase sigma factors"/>
    <property type="match status" value="1"/>
</dbReference>
<dbReference type="NCBIfam" id="TIGR02983">
    <property type="entry name" value="SigE-fam_strep"/>
    <property type="match status" value="1"/>
</dbReference>
<evidence type="ECO:0000313" key="8">
    <source>
        <dbReference type="EMBL" id="MQY04616.1"/>
    </source>
</evidence>
<dbReference type="Pfam" id="PF04542">
    <property type="entry name" value="Sigma70_r2"/>
    <property type="match status" value="1"/>
</dbReference>
<dbReference type="InterPro" id="IPR007627">
    <property type="entry name" value="RNA_pol_sigma70_r2"/>
</dbReference>
<keyword evidence="3" id="KW-0731">Sigma factor</keyword>
<dbReference type="InterPro" id="IPR013325">
    <property type="entry name" value="RNA_pol_sigma_r2"/>
</dbReference>
<dbReference type="InterPro" id="IPR013249">
    <property type="entry name" value="RNA_pol_sigma70_r4_t2"/>
</dbReference>
<reference evidence="8 9" key="1">
    <citation type="submission" date="2019-10" db="EMBL/GenBank/DDBJ databases">
        <title>Actinomadura rubteroloni sp. nov. and Actinomadura macrotermitis sp. nov., isolated from the gut of fungus growing-termite Macrotermes natalensis.</title>
        <authorList>
            <person name="Benndorf R."/>
            <person name="Martin K."/>
            <person name="Kuefner M."/>
            <person name="De Beer W."/>
            <person name="Kaster A.-K."/>
            <person name="Vollmers J."/>
            <person name="Poulsen M."/>
            <person name="Beemelmanns C."/>
        </authorList>
    </citation>
    <scope>NUCLEOTIDE SEQUENCE [LARGE SCALE GENOMIC DNA]</scope>
    <source>
        <strain evidence="8 9">RB68</strain>
    </source>
</reference>
<dbReference type="GO" id="GO:0006352">
    <property type="term" value="P:DNA-templated transcription initiation"/>
    <property type="evidence" value="ECO:0007669"/>
    <property type="project" value="InterPro"/>
</dbReference>
<comment type="similarity">
    <text evidence="1">Belongs to the sigma-70 factor family. ECF subfamily.</text>
</comment>
<dbReference type="AlphaFoldDB" id="A0A7K0BUB2"/>
<dbReference type="RefSeq" id="WP_328594147.1">
    <property type="nucleotide sequence ID" value="NZ_WEGH01000002.1"/>
</dbReference>
<keyword evidence="5" id="KW-0804">Transcription</keyword>
<organism evidence="8 9">
    <name type="scientific">Actinomadura macrotermitis</name>
    <dbReference type="NCBI Taxonomy" id="2585200"/>
    <lineage>
        <taxon>Bacteria</taxon>
        <taxon>Bacillati</taxon>
        <taxon>Actinomycetota</taxon>
        <taxon>Actinomycetes</taxon>
        <taxon>Streptosporangiales</taxon>
        <taxon>Thermomonosporaceae</taxon>
        <taxon>Actinomadura</taxon>
    </lineage>
</organism>
<keyword evidence="9" id="KW-1185">Reference proteome</keyword>
<dbReference type="Proteomes" id="UP000487268">
    <property type="component" value="Unassembled WGS sequence"/>
</dbReference>
<evidence type="ECO:0000256" key="2">
    <source>
        <dbReference type="ARBA" id="ARBA00023015"/>
    </source>
</evidence>
<dbReference type="EMBL" id="WEGH01000002">
    <property type="protein sequence ID" value="MQY04616.1"/>
    <property type="molecule type" value="Genomic_DNA"/>
</dbReference>
<evidence type="ECO:0000313" key="9">
    <source>
        <dbReference type="Proteomes" id="UP000487268"/>
    </source>
</evidence>
<feature type="domain" description="RNA polymerase sigma-70 region 2" evidence="6">
    <location>
        <begin position="13"/>
        <end position="79"/>
    </location>
</feature>
<evidence type="ECO:0000256" key="3">
    <source>
        <dbReference type="ARBA" id="ARBA00023082"/>
    </source>
</evidence>
<evidence type="ECO:0000259" key="6">
    <source>
        <dbReference type="Pfam" id="PF04542"/>
    </source>
</evidence>
<dbReference type="Pfam" id="PF08281">
    <property type="entry name" value="Sigma70_r4_2"/>
    <property type="match status" value="1"/>
</dbReference>
<evidence type="ECO:0000259" key="7">
    <source>
        <dbReference type="Pfam" id="PF08281"/>
    </source>
</evidence>
<evidence type="ECO:0000256" key="5">
    <source>
        <dbReference type="ARBA" id="ARBA00023163"/>
    </source>
</evidence>
<accession>A0A7K0BUB2</accession>
<keyword evidence="4" id="KW-0238">DNA-binding</keyword>
<protein>
    <submittedName>
        <fullName evidence="8">RNA polymerase sigma-E factor</fullName>
    </submittedName>
</protein>
<gene>
    <name evidence="8" type="primary">sigE_8</name>
    <name evidence="8" type="ORF">ACRB68_26730</name>
</gene>
<dbReference type="PANTHER" id="PTHR43133:SF50">
    <property type="entry name" value="ECF RNA POLYMERASE SIGMA FACTOR SIGM"/>
    <property type="match status" value="1"/>
</dbReference>
<dbReference type="SUPFAM" id="SSF88946">
    <property type="entry name" value="Sigma2 domain of RNA polymerase sigma factors"/>
    <property type="match status" value="1"/>
</dbReference>
<sequence>MPHPELGAFEEFVQHRLPALFRYACVLTGDRHDAEDVVQEALARTGAAWWRVRRKDDPEGYVRTAMARIAADRRRRAARERLTADPPDRAVEDGALGRITGDAGLTAALAGLPPRMRAVLALRYVDQLTDAEIAVVLGCAAGTVRSQAARALAKLRRAAAEEDTHG</sequence>
<dbReference type="InterPro" id="IPR013324">
    <property type="entry name" value="RNA_pol_sigma_r3/r4-like"/>
</dbReference>
<feature type="domain" description="RNA polymerase sigma factor 70 region 4 type 2" evidence="7">
    <location>
        <begin position="105"/>
        <end position="155"/>
    </location>
</feature>
<proteinExistence type="inferred from homology"/>
<dbReference type="InterPro" id="IPR039425">
    <property type="entry name" value="RNA_pol_sigma-70-like"/>
</dbReference>
<evidence type="ECO:0000256" key="4">
    <source>
        <dbReference type="ARBA" id="ARBA00023125"/>
    </source>
</evidence>
<dbReference type="Gene3D" id="1.10.1740.10">
    <property type="match status" value="1"/>
</dbReference>
<keyword evidence="2" id="KW-0805">Transcription regulation</keyword>
<dbReference type="Gene3D" id="1.10.10.10">
    <property type="entry name" value="Winged helix-like DNA-binding domain superfamily/Winged helix DNA-binding domain"/>
    <property type="match status" value="1"/>
</dbReference>
<dbReference type="InterPro" id="IPR014284">
    <property type="entry name" value="RNA_pol_sigma-70_dom"/>
</dbReference>
<comment type="caution">
    <text evidence="8">The sequence shown here is derived from an EMBL/GenBank/DDBJ whole genome shotgun (WGS) entry which is preliminary data.</text>
</comment>
<dbReference type="NCBIfam" id="TIGR02937">
    <property type="entry name" value="sigma70-ECF"/>
    <property type="match status" value="1"/>
</dbReference>
<name>A0A7K0BUB2_9ACTN</name>
<dbReference type="InterPro" id="IPR036388">
    <property type="entry name" value="WH-like_DNA-bd_sf"/>
</dbReference>
<evidence type="ECO:0000256" key="1">
    <source>
        <dbReference type="ARBA" id="ARBA00010641"/>
    </source>
</evidence>
<dbReference type="CDD" id="cd06171">
    <property type="entry name" value="Sigma70_r4"/>
    <property type="match status" value="1"/>
</dbReference>